<proteinExistence type="predicted"/>
<dbReference type="Proteomes" id="UP000190888">
    <property type="component" value="Unassembled WGS sequence"/>
</dbReference>
<gene>
    <name evidence="1" type="ORF">SAMN04488132_106132</name>
</gene>
<evidence type="ECO:0000313" key="1">
    <source>
        <dbReference type="EMBL" id="SJZ93212.1"/>
    </source>
</evidence>
<evidence type="ECO:0000313" key="2">
    <source>
        <dbReference type="Proteomes" id="UP000190888"/>
    </source>
</evidence>
<sequence length="137" mass="15586">MLSIRSITFGILVCMLFSMMACKSKVEADETEISVKRNLDCNPGVVCVKVELRLSGNLKNEKTIRQADKELGNCFTLQQDDKELAPFAAEKVNYGSDERLIYIMYFEDAGKVTGKRAVKYTDRFLGLKTRVFNIERN</sequence>
<keyword evidence="2" id="KW-1185">Reference proteome</keyword>
<name>A0A1T4PNV0_9BACT</name>
<dbReference type="STRING" id="413434.SAMN04488132_106132"/>
<reference evidence="1 2" key="1">
    <citation type="submission" date="2017-02" db="EMBL/GenBank/DDBJ databases">
        <authorList>
            <person name="Peterson S.W."/>
        </authorList>
    </citation>
    <scope>NUCLEOTIDE SEQUENCE [LARGE SCALE GENOMIC DNA]</scope>
    <source>
        <strain evidence="1 2">DSM 22335</strain>
    </source>
</reference>
<dbReference type="PROSITE" id="PS51257">
    <property type="entry name" value="PROKAR_LIPOPROTEIN"/>
    <property type="match status" value="1"/>
</dbReference>
<dbReference type="EMBL" id="FUWH01000006">
    <property type="protein sequence ID" value="SJZ93212.1"/>
    <property type="molecule type" value="Genomic_DNA"/>
</dbReference>
<dbReference type="AlphaFoldDB" id="A0A1T4PNV0"/>
<accession>A0A1T4PNV0</accession>
<organism evidence="1 2">
    <name type="scientific">Sediminibacterium ginsengisoli</name>
    <dbReference type="NCBI Taxonomy" id="413434"/>
    <lineage>
        <taxon>Bacteria</taxon>
        <taxon>Pseudomonadati</taxon>
        <taxon>Bacteroidota</taxon>
        <taxon>Chitinophagia</taxon>
        <taxon>Chitinophagales</taxon>
        <taxon>Chitinophagaceae</taxon>
        <taxon>Sediminibacterium</taxon>
    </lineage>
</organism>
<protein>
    <recommendedName>
        <fullName evidence="3">Lipoprotein</fullName>
    </recommendedName>
</protein>
<evidence type="ECO:0008006" key="3">
    <source>
        <dbReference type="Google" id="ProtNLM"/>
    </source>
</evidence>